<keyword evidence="4" id="KW-0067">ATP-binding</keyword>
<dbReference type="NCBIfam" id="TIGR01378">
    <property type="entry name" value="thi_PPkinase"/>
    <property type="match status" value="1"/>
</dbReference>
<dbReference type="RefSeq" id="WP_013853890.1">
    <property type="nucleotide sequence ID" value="NZ_CP061341.1"/>
</dbReference>
<dbReference type="InterPro" id="IPR006282">
    <property type="entry name" value="Thi_PPkinase"/>
</dbReference>
<keyword evidence="2" id="KW-0547">Nucleotide-binding</keyword>
<dbReference type="EC" id="2.7.6.2" evidence="5"/>
<evidence type="ECO:0000256" key="3">
    <source>
        <dbReference type="ARBA" id="ARBA00022777"/>
    </source>
</evidence>
<dbReference type="GO" id="GO:0030975">
    <property type="term" value="F:thiamine binding"/>
    <property type="evidence" value="ECO:0007669"/>
    <property type="project" value="InterPro"/>
</dbReference>
<dbReference type="GO" id="GO:0006772">
    <property type="term" value="P:thiamine metabolic process"/>
    <property type="evidence" value="ECO:0007669"/>
    <property type="project" value="UniProtKB-UniRule"/>
</dbReference>
<reference evidence="8" key="2">
    <citation type="journal article" date="2022" name="Food Funct.">
        <title>Lactobacillus kefiranofaciens ZW18 from Kefir enhances the anti-tumor effect of anti-programmed cell death 1 (PD-1) immunotherapy by modulating the gut microbiota.</title>
        <authorList>
            <person name="Zhao J."/>
            <person name="Wang Y."/>
            <person name="Wang J."/>
            <person name="Lv M."/>
            <person name="Zhou C."/>
            <person name="Jia L."/>
            <person name="Geng W."/>
        </authorList>
    </citation>
    <scope>NUCLEOTIDE SEQUENCE</scope>
    <source>
        <strain evidence="8">ZW18</strain>
    </source>
</reference>
<dbReference type="Proteomes" id="UP000181860">
    <property type="component" value="Unassembled WGS sequence"/>
</dbReference>
<dbReference type="Pfam" id="PF04263">
    <property type="entry name" value="TPK_catalytic"/>
    <property type="match status" value="1"/>
</dbReference>
<feature type="domain" description="Thiamin pyrophosphokinase thiamin-binding" evidence="6">
    <location>
        <begin position="149"/>
        <end position="215"/>
    </location>
</feature>
<dbReference type="InterPro" id="IPR036759">
    <property type="entry name" value="TPK_catalytic_sf"/>
</dbReference>
<dbReference type="SMART" id="SM00983">
    <property type="entry name" value="TPK_B1_binding"/>
    <property type="match status" value="1"/>
</dbReference>
<dbReference type="Gene3D" id="3.40.50.10240">
    <property type="entry name" value="Thiamin pyrophosphokinase, catalytic domain"/>
    <property type="match status" value="1"/>
</dbReference>
<evidence type="ECO:0000313" key="8">
    <source>
        <dbReference type="EMBL" id="WGO86570.1"/>
    </source>
</evidence>
<dbReference type="GeneID" id="72686688"/>
<dbReference type="Proteomes" id="UP001242513">
    <property type="component" value="Chromosome"/>
</dbReference>
<dbReference type="InterPro" id="IPR007371">
    <property type="entry name" value="TPK_catalytic"/>
</dbReference>
<accession>A0AAX3UFU1</accession>
<evidence type="ECO:0000259" key="6">
    <source>
        <dbReference type="SMART" id="SM00983"/>
    </source>
</evidence>
<evidence type="ECO:0000313" key="10">
    <source>
        <dbReference type="Proteomes" id="UP001242513"/>
    </source>
</evidence>
<name>A0AAX3UFU1_9LACO</name>
<evidence type="ECO:0000313" key="9">
    <source>
        <dbReference type="Proteomes" id="UP000181860"/>
    </source>
</evidence>
<evidence type="ECO:0000256" key="1">
    <source>
        <dbReference type="ARBA" id="ARBA00022679"/>
    </source>
</evidence>
<proteinExistence type="predicted"/>
<dbReference type="GO" id="GO:0009229">
    <property type="term" value="P:thiamine diphosphate biosynthetic process"/>
    <property type="evidence" value="ECO:0007669"/>
    <property type="project" value="InterPro"/>
</dbReference>
<dbReference type="InterPro" id="IPR053149">
    <property type="entry name" value="TPK"/>
</dbReference>
<keyword evidence="1 8" id="KW-0808">Transferase</keyword>
<gene>
    <name evidence="8" type="ORF">QEJ78_03705</name>
    <name evidence="7" type="ORF">SAMN02983011_00078</name>
</gene>
<dbReference type="GO" id="GO:0016301">
    <property type="term" value="F:kinase activity"/>
    <property type="evidence" value="ECO:0007669"/>
    <property type="project" value="UniProtKB-KW"/>
</dbReference>
<evidence type="ECO:0000256" key="2">
    <source>
        <dbReference type="ARBA" id="ARBA00022741"/>
    </source>
</evidence>
<reference evidence="7 9" key="1">
    <citation type="submission" date="2016-10" db="EMBL/GenBank/DDBJ databases">
        <authorList>
            <person name="Varghese N."/>
            <person name="Submissions S."/>
        </authorList>
    </citation>
    <scope>NUCLEOTIDE SEQUENCE [LARGE SCALE GENOMIC DNA]</scope>
    <source>
        <strain evidence="7 9">ATCC 43761</strain>
    </source>
</reference>
<keyword evidence="3" id="KW-0418">Kinase</keyword>
<reference evidence="8" key="3">
    <citation type="submission" date="2023-04" db="EMBL/GenBank/DDBJ databases">
        <authorList>
            <person name="Wang Y."/>
        </authorList>
    </citation>
    <scope>NUCLEOTIDE SEQUENCE</scope>
    <source>
        <strain evidence="8">ZW18</strain>
    </source>
</reference>
<evidence type="ECO:0000256" key="4">
    <source>
        <dbReference type="ARBA" id="ARBA00022840"/>
    </source>
</evidence>
<dbReference type="InterPro" id="IPR007373">
    <property type="entry name" value="Thiamin_PyroPKinase_B1-bd"/>
</dbReference>
<dbReference type="EMBL" id="CP123735">
    <property type="protein sequence ID" value="WGO86570.1"/>
    <property type="molecule type" value="Genomic_DNA"/>
</dbReference>
<dbReference type="PANTHER" id="PTHR41299">
    <property type="entry name" value="THIAMINE PYROPHOSPHOKINASE"/>
    <property type="match status" value="1"/>
</dbReference>
<dbReference type="CDD" id="cd07995">
    <property type="entry name" value="TPK"/>
    <property type="match status" value="1"/>
</dbReference>
<dbReference type="AlphaFoldDB" id="A0AAX3UFU1"/>
<dbReference type="GO" id="GO:0004788">
    <property type="term" value="F:thiamine diphosphokinase activity"/>
    <property type="evidence" value="ECO:0007669"/>
    <property type="project" value="UniProtKB-UniRule"/>
</dbReference>
<dbReference type="EMBL" id="FMXC01000001">
    <property type="protein sequence ID" value="SDA37231.1"/>
    <property type="molecule type" value="Genomic_DNA"/>
</dbReference>
<dbReference type="GO" id="GO:0005524">
    <property type="term" value="F:ATP binding"/>
    <property type="evidence" value="ECO:0007669"/>
    <property type="project" value="UniProtKB-KW"/>
</dbReference>
<organism evidence="8 10">
    <name type="scientific">Lactobacillus kefiranofaciens</name>
    <dbReference type="NCBI Taxonomy" id="267818"/>
    <lineage>
        <taxon>Bacteria</taxon>
        <taxon>Bacillati</taxon>
        <taxon>Bacillota</taxon>
        <taxon>Bacilli</taxon>
        <taxon>Lactobacillales</taxon>
        <taxon>Lactobacillaceae</taxon>
        <taxon>Lactobacillus</taxon>
    </lineage>
</organism>
<protein>
    <recommendedName>
        <fullName evidence="5">Thiamine diphosphokinase</fullName>
        <ecNumber evidence="5">2.7.6.2</ecNumber>
    </recommendedName>
</protein>
<dbReference type="Pfam" id="PF04265">
    <property type="entry name" value="TPK_B1_binding"/>
    <property type="match status" value="1"/>
</dbReference>
<dbReference type="SUPFAM" id="SSF63999">
    <property type="entry name" value="Thiamin pyrophosphokinase, catalytic domain"/>
    <property type="match status" value="1"/>
</dbReference>
<sequence length="229" mass="26016">MKAYALLGGPTDLWPQNIQAQFRQAQAQGDLIIGVDRGSLFLEELGIIPDLVVGDFDSLQKKDLAQIENSVADIRYSNPVKDWTDTELMLQTAFRDYAIQNLTIFGATGGRIDHFLTNLWMILNPAIRSFASRLTFIDQQNLIKFFNPGRHTVTKKEIYPYIGFASLTSIRDFNIIGARYKLKNYSGDYPRVFASNEFLTGHEQFEISFAKGMIAAIYSKDVDRFHNLS</sequence>
<keyword evidence="9" id="KW-1185">Reference proteome</keyword>
<evidence type="ECO:0000256" key="5">
    <source>
        <dbReference type="NCBIfam" id="TIGR01378"/>
    </source>
</evidence>
<evidence type="ECO:0000313" key="7">
    <source>
        <dbReference type="EMBL" id="SDA37231.1"/>
    </source>
</evidence>
<dbReference type="PANTHER" id="PTHR41299:SF1">
    <property type="entry name" value="THIAMINE PYROPHOSPHOKINASE"/>
    <property type="match status" value="1"/>
</dbReference>